<dbReference type="EMBL" id="JAMKFB020000006">
    <property type="protein sequence ID" value="KAL0191165.1"/>
    <property type="molecule type" value="Genomic_DNA"/>
</dbReference>
<accession>A0ABD0QZZ1</accession>
<feature type="non-terminal residue" evidence="1">
    <location>
        <position position="1"/>
    </location>
</feature>
<evidence type="ECO:0000313" key="1">
    <source>
        <dbReference type="EMBL" id="KAL0191165.1"/>
    </source>
</evidence>
<name>A0ABD0QZZ1_CIRMR</name>
<organism evidence="1 2">
    <name type="scientific">Cirrhinus mrigala</name>
    <name type="common">Mrigala</name>
    <dbReference type="NCBI Taxonomy" id="683832"/>
    <lineage>
        <taxon>Eukaryota</taxon>
        <taxon>Metazoa</taxon>
        <taxon>Chordata</taxon>
        <taxon>Craniata</taxon>
        <taxon>Vertebrata</taxon>
        <taxon>Euteleostomi</taxon>
        <taxon>Actinopterygii</taxon>
        <taxon>Neopterygii</taxon>
        <taxon>Teleostei</taxon>
        <taxon>Ostariophysi</taxon>
        <taxon>Cypriniformes</taxon>
        <taxon>Cyprinidae</taxon>
        <taxon>Labeoninae</taxon>
        <taxon>Labeonini</taxon>
        <taxon>Cirrhinus</taxon>
    </lineage>
</organism>
<sequence>ISVLTIADTVRSCSLDQCYKSFLSPATSETKRKMSTFINNIKASDSSTQHALGFQKAFQLLRNTSSVNRKPT</sequence>
<comment type="caution">
    <text evidence="1">The sequence shown here is derived from an EMBL/GenBank/DDBJ whole genome shotgun (WGS) entry which is preliminary data.</text>
</comment>
<feature type="non-terminal residue" evidence="1">
    <location>
        <position position="72"/>
    </location>
</feature>
<keyword evidence="2" id="KW-1185">Reference proteome</keyword>
<gene>
    <name evidence="1" type="ORF">M9458_013863</name>
</gene>
<dbReference type="Proteomes" id="UP001529510">
    <property type="component" value="Unassembled WGS sequence"/>
</dbReference>
<dbReference type="AlphaFoldDB" id="A0ABD0QZZ1"/>
<reference evidence="1 2" key="1">
    <citation type="submission" date="2024-05" db="EMBL/GenBank/DDBJ databases">
        <title>Genome sequencing and assembly of Indian major carp, Cirrhinus mrigala (Hamilton, 1822).</title>
        <authorList>
            <person name="Mohindra V."/>
            <person name="Chowdhury L.M."/>
            <person name="Lal K."/>
            <person name="Jena J.K."/>
        </authorList>
    </citation>
    <scope>NUCLEOTIDE SEQUENCE [LARGE SCALE GENOMIC DNA]</scope>
    <source>
        <strain evidence="1">CM1030</strain>
        <tissue evidence="1">Blood</tissue>
    </source>
</reference>
<proteinExistence type="predicted"/>
<protein>
    <submittedName>
        <fullName evidence="1">Uncharacterized protein</fullName>
    </submittedName>
</protein>
<evidence type="ECO:0000313" key="2">
    <source>
        <dbReference type="Proteomes" id="UP001529510"/>
    </source>
</evidence>